<dbReference type="OrthoDB" id="2331100at2759"/>
<protein>
    <recommendedName>
        <fullName evidence="3">Phytocyanin domain-containing protein</fullName>
    </recommendedName>
</protein>
<dbReference type="eggNOG" id="ENOG502S40X">
    <property type="taxonomic scope" value="Eukaryota"/>
</dbReference>
<dbReference type="Gene3D" id="2.60.40.420">
    <property type="entry name" value="Cupredoxins - blue copper proteins"/>
    <property type="match status" value="1"/>
</dbReference>
<comment type="caution">
    <text evidence="1">The sequence shown here is derived from an EMBL/GenBank/DDBJ whole genome shotgun (WGS) entry which is preliminary data.</text>
</comment>
<evidence type="ECO:0000313" key="2">
    <source>
        <dbReference type="Proteomes" id="UP000019471"/>
    </source>
</evidence>
<dbReference type="AlphaFoldDB" id="W9XR33"/>
<dbReference type="InterPro" id="IPR052953">
    <property type="entry name" value="Ser-rich/MCO-related"/>
</dbReference>
<evidence type="ECO:0000313" key="1">
    <source>
        <dbReference type="EMBL" id="EXJ72779.1"/>
    </source>
</evidence>
<gene>
    <name evidence="1" type="ORF">A1O5_03926</name>
</gene>
<keyword evidence="2" id="KW-1185">Reference proteome</keyword>
<proteinExistence type="predicted"/>
<reference evidence="1 2" key="1">
    <citation type="submission" date="2013-03" db="EMBL/GenBank/DDBJ databases">
        <title>The Genome Sequence of Cladophialophora psammophila CBS 110553.</title>
        <authorList>
            <consortium name="The Broad Institute Genomics Platform"/>
            <person name="Cuomo C."/>
            <person name="de Hoog S."/>
            <person name="Gorbushina A."/>
            <person name="Walker B."/>
            <person name="Young S.K."/>
            <person name="Zeng Q."/>
            <person name="Gargeya S."/>
            <person name="Fitzgerald M."/>
            <person name="Haas B."/>
            <person name="Abouelleil A."/>
            <person name="Allen A.W."/>
            <person name="Alvarado L."/>
            <person name="Arachchi H.M."/>
            <person name="Berlin A.M."/>
            <person name="Chapman S.B."/>
            <person name="Gainer-Dewar J."/>
            <person name="Goldberg J."/>
            <person name="Griggs A."/>
            <person name="Gujja S."/>
            <person name="Hansen M."/>
            <person name="Howarth C."/>
            <person name="Imamovic A."/>
            <person name="Ireland A."/>
            <person name="Larimer J."/>
            <person name="McCowan C."/>
            <person name="Murphy C."/>
            <person name="Pearson M."/>
            <person name="Poon T.W."/>
            <person name="Priest M."/>
            <person name="Roberts A."/>
            <person name="Saif S."/>
            <person name="Shea T."/>
            <person name="Sisk P."/>
            <person name="Sykes S."/>
            <person name="Wortman J."/>
            <person name="Nusbaum C."/>
            <person name="Birren B."/>
        </authorList>
    </citation>
    <scope>NUCLEOTIDE SEQUENCE [LARGE SCALE GENOMIC DNA]</scope>
    <source>
        <strain evidence="1 2">CBS 110553</strain>
    </source>
</reference>
<sequence>HVVHVGANSSFAFQPSAVAAEVGDTVKFIFRAFNHTLRESSLESPCTPLEEGFNSGFNQYNPTDARGLAVSFSVNSPGPRYFYCEQMLPISHCEVGMVFALNS</sequence>
<name>W9XR33_9EURO</name>
<dbReference type="EMBL" id="AMGX01000005">
    <property type="protein sequence ID" value="EXJ72779.1"/>
    <property type="molecule type" value="Genomic_DNA"/>
</dbReference>
<dbReference type="InterPro" id="IPR008972">
    <property type="entry name" value="Cupredoxin"/>
</dbReference>
<dbReference type="PANTHER" id="PTHR34883">
    <property type="entry name" value="SERINE-RICH PROTEIN, PUTATIVE-RELATED-RELATED"/>
    <property type="match status" value="1"/>
</dbReference>
<dbReference type="HOGENOM" id="CLU_053381_7_2_1"/>
<dbReference type="SUPFAM" id="SSF49503">
    <property type="entry name" value="Cupredoxins"/>
    <property type="match status" value="1"/>
</dbReference>
<feature type="non-terminal residue" evidence="1">
    <location>
        <position position="103"/>
    </location>
</feature>
<dbReference type="GeneID" id="19188653"/>
<accession>W9XR33</accession>
<dbReference type="RefSeq" id="XP_007742726.1">
    <property type="nucleotide sequence ID" value="XM_007744536.1"/>
</dbReference>
<feature type="non-terminal residue" evidence="1">
    <location>
        <position position="1"/>
    </location>
</feature>
<dbReference type="PANTHER" id="PTHR34883:SF16">
    <property type="entry name" value="RICH PROTEIN, PUTATIVE-RELATED"/>
    <property type="match status" value="1"/>
</dbReference>
<evidence type="ECO:0008006" key="3">
    <source>
        <dbReference type="Google" id="ProtNLM"/>
    </source>
</evidence>
<organism evidence="1 2">
    <name type="scientific">Cladophialophora psammophila CBS 110553</name>
    <dbReference type="NCBI Taxonomy" id="1182543"/>
    <lineage>
        <taxon>Eukaryota</taxon>
        <taxon>Fungi</taxon>
        <taxon>Dikarya</taxon>
        <taxon>Ascomycota</taxon>
        <taxon>Pezizomycotina</taxon>
        <taxon>Eurotiomycetes</taxon>
        <taxon>Chaetothyriomycetidae</taxon>
        <taxon>Chaetothyriales</taxon>
        <taxon>Herpotrichiellaceae</taxon>
        <taxon>Cladophialophora</taxon>
    </lineage>
</organism>
<dbReference type="Proteomes" id="UP000019471">
    <property type="component" value="Unassembled WGS sequence"/>
</dbReference>
<dbReference type="STRING" id="1182543.W9XR33"/>